<dbReference type="InterPro" id="IPR041006">
    <property type="entry name" value="Morc_S5"/>
</dbReference>
<feature type="compositionally biased region" description="Basic residues" evidence="7">
    <location>
        <begin position="631"/>
        <end position="640"/>
    </location>
</feature>
<proteinExistence type="predicted"/>
<reference evidence="10" key="1">
    <citation type="submission" date="2025-08" db="UniProtKB">
        <authorList>
            <consortium name="RefSeq"/>
        </authorList>
    </citation>
    <scope>IDENTIFICATION</scope>
    <source>
        <tissue evidence="10">Blood</tissue>
    </source>
</reference>
<dbReference type="Pfam" id="PF13589">
    <property type="entry name" value="HATPase_c_3"/>
    <property type="match status" value="1"/>
</dbReference>
<keyword evidence="4" id="KW-0862">Zinc</keyword>
<feature type="region of interest" description="Disordered" evidence="7">
    <location>
        <begin position="750"/>
        <end position="769"/>
    </location>
</feature>
<keyword evidence="2" id="KW-0479">Metal-binding</keyword>
<dbReference type="SUPFAM" id="SSF55874">
    <property type="entry name" value="ATPase domain of HSP90 chaperone/DNA topoisomerase II/histidine kinase"/>
    <property type="match status" value="1"/>
</dbReference>
<dbReference type="KEGG" id="emc:129326278"/>
<comment type="subcellular location">
    <subcellularLocation>
        <location evidence="1">Nucleus</location>
    </subcellularLocation>
</comment>
<dbReference type="CTD" id="27136"/>
<dbReference type="GO" id="GO:0005634">
    <property type="term" value="C:nucleus"/>
    <property type="evidence" value="ECO:0007669"/>
    <property type="project" value="UniProtKB-SubCell"/>
</dbReference>
<dbReference type="PROSITE" id="PS51050">
    <property type="entry name" value="ZF_CW"/>
    <property type="match status" value="1"/>
</dbReference>
<feature type="region of interest" description="Disordered" evidence="7">
    <location>
        <begin position="623"/>
        <end position="645"/>
    </location>
</feature>
<keyword evidence="3" id="KW-0863">Zinc-finger</keyword>
<evidence type="ECO:0000256" key="2">
    <source>
        <dbReference type="ARBA" id="ARBA00022723"/>
    </source>
</evidence>
<dbReference type="PANTHER" id="PTHR23337:SF7">
    <property type="entry name" value="ATPASE MORC2"/>
    <property type="match status" value="1"/>
</dbReference>
<dbReference type="Pfam" id="PF17942">
    <property type="entry name" value="Morc6_S5"/>
    <property type="match status" value="1"/>
</dbReference>
<evidence type="ECO:0000256" key="3">
    <source>
        <dbReference type="ARBA" id="ARBA00022771"/>
    </source>
</evidence>
<keyword evidence="9" id="KW-1185">Reference proteome</keyword>
<evidence type="ECO:0000313" key="9">
    <source>
        <dbReference type="Proteomes" id="UP001190640"/>
    </source>
</evidence>
<dbReference type="GO" id="GO:0008270">
    <property type="term" value="F:zinc ion binding"/>
    <property type="evidence" value="ECO:0007669"/>
    <property type="project" value="UniProtKB-KW"/>
</dbReference>
<dbReference type="PANTHER" id="PTHR23337">
    <property type="entry name" value="ZINC FINGER CW-TYPE COILED-COIL DOMAIN PROTEIN 1"/>
    <property type="match status" value="1"/>
</dbReference>
<evidence type="ECO:0000313" key="10">
    <source>
        <dbReference type="RefSeq" id="XP_054830407.1"/>
    </source>
</evidence>
<dbReference type="Gene3D" id="3.30.40.100">
    <property type="match status" value="1"/>
</dbReference>
<sequence>MSEASRYEPLCRAELRLEYLHANSTTHDFLFGAVAELIDNSRDAGATRLDIFTVNDEKLQGGFMLCFLDDGCGMMPREVMDIVYFGRSSKRTTSKMIGHYGNGLKSGSMRIGKDFILFTKKENTITCLLFSRTFCETEGLTEVIVPILSWSSSTRKPVMDDPEKFATQLSIISKYSPFKSEAELIKQFDVIYGGKGTLMMIYNLKLMLNGEPELDIQTDEVDILIAGAHENLPEQRSLRAYTALLYFDPQMRIFIQAQKVETKRLPYCFYRPRKYPYTSPFKEIATDKPKTAEMKVNCAEHAGKGAEGRQKHLQGSLLHEHNEVAVWDAVENEKRMRGKLKDTQRNVRKSKTLYLIFGINIQDRSRDGMLIYSNSRLIRMFEKVGPQKKPGSYLGAGAVGMVDVPLEIMEPTHNKQSFANVKQYNHLLKSMGRYLVQYWKDIGISQKGEMFFWSDFGYLGAKWNEKPSDTIQYKRRRAVEIPDIVQCDICLKWRLLSLDTNINNERYRDIWICEENKQPLEKICYVPEHLPSIPLGTFHSPSWSLNDKGKLLIDSIQQPQRKLKNQKFNLVQPHTVVQHTEDRRIAKNKTVCQKEAFHKDPSPACSCLIKNSANKRRVRNLSFQKQPPAKQKIHSQRKWHPHQEEKYRLSEPNDRMIHNMPMLLPLEIQDEQPLNEKPEVIKIETDSESEVICIIISDSENEDLPMHEECKDFAFIHKDEEKQVQRGEKEDIQLNLKACIIPEKKDLCQTDSESSSTEHKASNSEQAHVSVQDSGVAVAHCKTIETLTDHIKEVLMYFLPKCSLSREHLTCMSTEDILSIFKYYSQCERHTSEKIQSIGLEAKHAEAEAETKIGLCEVQVKTAQERLNHLREKMAQLLLKIHPHLLINNLEDIDGYLEEIQKEEHLSTLFCVNTSSASE</sequence>
<dbReference type="Gene3D" id="3.30.565.10">
    <property type="entry name" value="Histidine kinase-like ATPase, C-terminal domain"/>
    <property type="match status" value="1"/>
</dbReference>
<dbReference type="Pfam" id="PF07496">
    <property type="entry name" value="zf-CW"/>
    <property type="match status" value="1"/>
</dbReference>
<dbReference type="Proteomes" id="UP001190640">
    <property type="component" value="Chromosome 3"/>
</dbReference>
<protein>
    <submittedName>
        <fullName evidence="10">MORC family CW-type zinc finger protein 1</fullName>
    </submittedName>
</protein>
<evidence type="ECO:0000256" key="7">
    <source>
        <dbReference type="SAM" id="MobiDB-lite"/>
    </source>
</evidence>
<dbReference type="CDD" id="cd16931">
    <property type="entry name" value="HATPase_MORC-like"/>
    <property type="match status" value="1"/>
</dbReference>
<evidence type="ECO:0000256" key="1">
    <source>
        <dbReference type="ARBA" id="ARBA00004123"/>
    </source>
</evidence>
<evidence type="ECO:0000259" key="8">
    <source>
        <dbReference type="PROSITE" id="PS51050"/>
    </source>
</evidence>
<dbReference type="InterPro" id="IPR011124">
    <property type="entry name" value="Znf_CW"/>
</dbReference>
<dbReference type="InterPro" id="IPR036890">
    <property type="entry name" value="HATPase_C_sf"/>
</dbReference>
<keyword evidence="5" id="KW-0175">Coiled coil</keyword>
<dbReference type="AlphaFoldDB" id="A0AA97J2Y9"/>
<organism evidence="9 10">
    <name type="scientific">Eublepharis macularius</name>
    <name type="common">Leopard gecko</name>
    <name type="synonym">Cyrtodactylus macularius</name>
    <dbReference type="NCBI Taxonomy" id="481883"/>
    <lineage>
        <taxon>Eukaryota</taxon>
        <taxon>Metazoa</taxon>
        <taxon>Chordata</taxon>
        <taxon>Craniata</taxon>
        <taxon>Vertebrata</taxon>
        <taxon>Euteleostomi</taxon>
        <taxon>Lepidosauria</taxon>
        <taxon>Squamata</taxon>
        <taxon>Bifurcata</taxon>
        <taxon>Gekkota</taxon>
        <taxon>Eublepharidae</taxon>
        <taxon>Eublepharinae</taxon>
        <taxon>Eublepharis</taxon>
    </lineage>
</organism>
<dbReference type="RefSeq" id="XP_054830407.1">
    <property type="nucleotide sequence ID" value="XM_054974432.1"/>
</dbReference>
<feature type="domain" description="CW-type" evidence="8">
    <location>
        <begin position="478"/>
        <end position="532"/>
    </location>
</feature>
<dbReference type="GeneID" id="129326278"/>
<keyword evidence="6" id="KW-0539">Nucleus</keyword>
<evidence type="ECO:0000256" key="5">
    <source>
        <dbReference type="ARBA" id="ARBA00023054"/>
    </source>
</evidence>
<gene>
    <name evidence="10" type="primary">MORC1</name>
</gene>
<name>A0AA97J2Y9_EUBMA</name>
<evidence type="ECO:0000256" key="4">
    <source>
        <dbReference type="ARBA" id="ARBA00022833"/>
    </source>
</evidence>
<evidence type="ECO:0000256" key="6">
    <source>
        <dbReference type="ARBA" id="ARBA00023242"/>
    </source>
</evidence>
<accession>A0AA97J2Y9</accession>